<reference evidence="2" key="2">
    <citation type="submission" date="2020-11" db="EMBL/GenBank/DDBJ databases">
        <authorList>
            <person name="McCartney M.A."/>
            <person name="Auch B."/>
            <person name="Kono T."/>
            <person name="Mallez S."/>
            <person name="Becker A."/>
            <person name="Gohl D.M."/>
            <person name="Silverstein K.A.T."/>
            <person name="Koren S."/>
            <person name="Bechman K.B."/>
            <person name="Herman A."/>
            <person name="Abrahante J.E."/>
            <person name="Garbe J."/>
        </authorList>
    </citation>
    <scope>NUCLEOTIDE SEQUENCE</scope>
    <source>
        <strain evidence="2">Duluth1</strain>
        <tissue evidence="2">Whole animal</tissue>
    </source>
</reference>
<gene>
    <name evidence="2" type="ORF">DPMN_149218</name>
</gene>
<organism evidence="2 3">
    <name type="scientific">Dreissena polymorpha</name>
    <name type="common">Zebra mussel</name>
    <name type="synonym">Mytilus polymorpha</name>
    <dbReference type="NCBI Taxonomy" id="45954"/>
    <lineage>
        <taxon>Eukaryota</taxon>
        <taxon>Metazoa</taxon>
        <taxon>Spiralia</taxon>
        <taxon>Lophotrochozoa</taxon>
        <taxon>Mollusca</taxon>
        <taxon>Bivalvia</taxon>
        <taxon>Autobranchia</taxon>
        <taxon>Heteroconchia</taxon>
        <taxon>Euheterodonta</taxon>
        <taxon>Imparidentia</taxon>
        <taxon>Neoheterodontei</taxon>
        <taxon>Myida</taxon>
        <taxon>Dreissenoidea</taxon>
        <taxon>Dreissenidae</taxon>
        <taxon>Dreissena</taxon>
    </lineage>
</organism>
<reference evidence="2" key="1">
    <citation type="journal article" date="2019" name="bioRxiv">
        <title>The Genome of the Zebra Mussel, Dreissena polymorpha: A Resource for Invasive Species Research.</title>
        <authorList>
            <person name="McCartney M.A."/>
            <person name="Auch B."/>
            <person name="Kono T."/>
            <person name="Mallez S."/>
            <person name="Zhang Y."/>
            <person name="Obille A."/>
            <person name="Becker A."/>
            <person name="Abrahante J.E."/>
            <person name="Garbe J."/>
            <person name="Badalamenti J.P."/>
            <person name="Herman A."/>
            <person name="Mangelson H."/>
            <person name="Liachko I."/>
            <person name="Sullivan S."/>
            <person name="Sone E.D."/>
            <person name="Koren S."/>
            <person name="Silverstein K.A.T."/>
            <person name="Beckman K.B."/>
            <person name="Gohl D.M."/>
        </authorList>
    </citation>
    <scope>NUCLEOTIDE SEQUENCE</scope>
    <source>
        <strain evidence="2">Duluth1</strain>
        <tissue evidence="2">Whole animal</tissue>
    </source>
</reference>
<feature type="region of interest" description="Disordered" evidence="1">
    <location>
        <begin position="54"/>
        <end position="73"/>
    </location>
</feature>
<sequence length="207" mass="22283">MPLVEPCIQNIKANTSIADDQIVTQAICQETNAGDETNSAGSCISVKIEQQFNGQNDGTPVDTTETDSSETKKHTTIIGGCAEEVPFVERGLQNTNANTSIEGDQIVTQAIGQCISADDENNLPGSCTSVKIEQNFNGKTADTETRNIADKCSFGTEKFCARAGNNSEVEIARNTDMSNDTIPQKRIFQRNESSKVGTVLERVFVPA</sequence>
<evidence type="ECO:0000313" key="2">
    <source>
        <dbReference type="EMBL" id="KAH3795662.1"/>
    </source>
</evidence>
<name>A0A9D4FH03_DREPO</name>
<dbReference type="AlphaFoldDB" id="A0A9D4FH03"/>
<comment type="caution">
    <text evidence="2">The sequence shown here is derived from an EMBL/GenBank/DDBJ whole genome shotgun (WGS) entry which is preliminary data.</text>
</comment>
<proteinExistence type="predicted"/>
<keyword evidence="3" id="KW-1185">Reference proteome</keyword>
<accession>A0A9D4FH03</accession>
<protein>
    <submittedName>
        <fullName evidence="2">Uncharacterized protein</fullName>
    </submittedName>
</protein>
<evidence type="ECO:0000313" key="3">
    <source>
        <dbReference type="Proteomes" id="UP000828390"/>
    </source>
</evidence>
<evidence type="ECO:0000256" key="1">
    <source>
        <dbReference type="SAM" id="MobiDB-lite"/>
    </source>
</evidence>
<dbReference type="Proteomes" id="UP000828390">
    <property type="component" value="Unassembled WGS sequence"/>
</dbReference>
<dbReference type="EMBL" id="JAIWYP010000007">
    <property type="protein sequence ID" value="KAH3795662.1"/>
    <property type="molecule type" value="Genomic_DNA"/>
</dbReference>
<feature type="compositionally biased region" description="Polar residues" evidence="1">
    <location>
        <begin position="54"/>
        <end position="63"/>
    </location>
</feature>